<dbReference type="Proteomes" id="UP000001107">
    <property type="component" value="Chromosome"/>
</dbReference>
<sequence>MIGVSKMYFDIPNFLGISDFKIVEPYNNYCNSDILIISNGYFDKVRLFNPDSEIMEVKSATFLELIETLENFKRLEIGDLKTIDESINYLKKKDLDLKTKNRDFILNFGYNVTSNSKFIEKIINDLGFNRYPFEKNILIVPDYDLNLKNASNFDLKIVLKTHKYGLSTVERIEDRYLSILNSLNNIHPNKT</sequence>
<proteinExistence type="predicted"/>
<dbReference type="KEGG" id="mvn:Mevan_1465"/>
<gene>
    <name evidence="1" type="ordered locus">Mevan_1465</name>
</gene>
<evidence type="ECO:0000313" key="2">
    <source>
        <dbReference type="Proteomes" id="UP000001107"/>
    </source>
</evidence>
<dbReference type="HOGENOM" id="CLU_1405969_0_0_2"/>
<keyword evidence="2" id="KW-1185">Reference proteome</keyword>
<dbReference type="STRING" id="406327.Mevan_1465"/>
<name>A6US87_METVS</name>
<dbReference type="GeneID" id="5324784"/>
<dbReference type="RefSeq" id="WP_012066273.1">
    <property type="nucleotide sequence ID" value="NC_009634.1"/>
</dbReference>
<reference evidence="1" key="1">
    <citation type="submission" date="2007-06" db="EMBL/GenBank/DDBJ databases">
        <title>Complete sequence of Methanococcus vannielii SB.</title>
        <authorList>
            <consortium name="US DOE Joint Genome Institute"/>
            <person name="Copeland A."/>
            <person name="Lucas S."/>
            <person name="Lapidus A."/>
            <person name="Barry K."/>
            <person name="Glavina del Rio T."/>
            <person name="Dalin E."/>
            <person name="Tice H."/>
            <person name="Pitluck S."/>
            <person name="Chain P."/>
            <person name="Malfatti S."/>
            <person name="Shin M."/>
            <person name="Vergez L."/>
            <person name="Schmutz J."/>
            <person name="Larimer F."/>
            <person name="Land M."/>
            <person name="Hauser L."/>
            <person name="Kyrpides N."/>
            <person name="Anderson I."/>
            <person name="Sieprawska-Lupa M."/>
            <person name="Whitman W.B."/>
            <person name="Richardson P."/>
        </authorList>
    </citation>
    <scope>NUCLEOTIDE SEQUENCE [LARGE SCALE GENOMIC DNA]</scope>
    <source>
        <strain evidence="1">SB</strain>
    </source>
</reference>
<evidence type="ECO:0000313" key="1">
    <source>
        <dbReference type="EMBL" id="ABR55359.1"/>
    </source>
</evidence>
<dbReference type="EMBL" id="CP000742">
    <property type="protein sequence ID" value="ABR55359.1"/>
    <property type="molecule type" value="Genomic_DNA"/>
</dbReference>
<dbReference type="OrthoDB" id="8628at2157"/>
<accession>A6US87</accession>
<organism evidence="1 2">
    <name type="scientific">Methanococcus vannielii (strain ATCC 35089 / DSM 1224 / JCM 13029 / OCM 148 / SB)</name>
    <dbReference type="NCBI Taxonomy" id="406327"/>
    <lineage>
        <taxon>Archaea</taxon>
        <taxon>Methanobacteriati</taxon>
        <taxon>Methanobacteriota</taxon>
        <taxon>Methanomada group</taxon>
        <taxon>Methanococci</taxon>
        <taxon>Methanococcales</taxon>
        <taxon>Methanococcaceae</taxon>
        <taxon>Methanococcus</taxon>
    </lineage>
</organism>
<dbReference type="AlphaFoldDB" id="A6US87"/>
<dbReference type="eggNOG" id="arCOG02614">
    <property type="taxonomic scope" value="Archaea"/>
</dbReference>
<evidence type="ECO:0008006" key="3">
    <source>
        <dbReference type="Google" id="ProtNLM"/>
    </source>
</evidence>
<protein>
    <recommendedName>
        <fullName evidence="3">Segregation and condensation protein B</fullName>
    </recommendedName>
</protein>